<feature type="transmembrane region" description="Helical" evidence="5">
    <location>
        <begin position="192"/>
        <end position="213"/>
    </location>
</feature>
<sequence>MAQERLEISAPLDRKVLGALLTILILIILSSTGVYLYTEYLWFKSLDLGTYFVKTIIYRLELFGFFFTLSFLIFAINRFAMHKASEEFLGEPLKVPLWILFLLSLFIGYVLARDWIKFVFFQNAENFGISDPIFGIDVSFYVFKLPFLKDILYTILAIVIFCFLISVVYYFFIFRWVKSFEEFKELFPNLGYIHISALIAVILFIVGIYAYIGRFDLLNAQGGVLSGAGYTDVYVRIPSLLLISFISFLASIFAIYYGVKRQLEMLPTLFLIVIAIFFLAMVFAFAFQKVRVEPNEISLEEKYIEYSINFTRMAYGLDVNKKLFPVGKTLTIQDIERNKGIINNIRLWDHRPLLEVYRQLQQIRTYYYINDVDIDRYYINGNYTQIMISARELSTDLLQTNAQTWVNRHLIYTHGYGIIASPVNVVSEEGKPDFIVYDIPPKGEIEVDRPEIYFGELTNDYVIVKTKQKEFDYPSGERNVFTTYNGTGGVKIDSYLKKLLFSIRYGDVNLLLTTYLTPESRILIHRNILDRVQSVAPFLKYDTDPYIVVIDKKLYWIVDAYTVLDRFPYSAGFNNYGFFNYIRNSVKVYIDAYNGSLKFYVVDDEPVVKTLMKAFPELFIPSSEMSEEEKEHMRYPADLFKIQAIIYSIYHMDDPRTFYNKEDVWDIPTEMFDQFEIKMEPYYVMMNIGNRTEFILMLPFTPKDRNNIIAWMAGRCDKENYGEILLYEFPKGTLVYGPMQIEARIDQDPEISKIFTLWGQTGSRIIRGNLLVIPIDSSIIYVEPVYLRAENAQIPELRGVVIAYGNKIAMTSSLEGSLKLVFGQLQEESYETQDLQTLIKTSIQLYQNAMEEIRKGNWSGFGEYIEKLGEALKKMGSAYNESSNK</sequence>
<evidence type="ECO:0000256" key="4">
    <source>
        <dbReference type="ARBA" id="ARBA00023136"/>
    </source>
</evidence>
<dbReference type="GO" id="GO:0005886">
    <property type="term" value="C:plasma membrane"/>
    <property type="evidence" value="ECO:0007669"/>
    <property type="project" value="UniProtKB-SubCell"/>
</dbReference>
<name>N0BND1_9EURY</name>
<dbReference type="GO" id="GO:0005576">
    <property type="term" value="C:extracellular region"/>
    <property type="evidence" value="ECO:0007669"/>
    <property type="project" value="TreeGrafter"/>
</dbReference>
<reference evidence="6 7" key="1">
    <citation type="journal article" date="2013" name="Genome Announc.">
        <title>Complete Genome Sequence of the Thermophilic and Facultatively Chemolithoautotrophic Sulfate Reducer Archaeoglobus sulfaticallidus Strain PM70-1T.</title>
        <authorList>
            <person name="Stokke R."/>
            <person name="Hocking W.P."/>
            <person name="Steinsbu B.O."/>
            <person name="Steen I.H."/>
        </authorList>
    </citation>
    <scope>NUCLEOTIDE SEQUENCE [LARGE SCALE GENOMIC DNA]</scope>
    <source>
        <strain evidence="6">PM70-1</strain>
    </source>
</reference>
<evidence type="ECO:0000256" key="1">
    <source>
        <dbReference type="ARBA" id="ARBA00022475"/>
    </source>
</evidence>
<organism evidence="6 7">
    <name type="scientific">Archaeoglobus sulfaticallidus PM70-1</name>
    <dbReference type="NCBI Taxonomy" id="387631"/>
    <lineage>
        <taxon>Archaea</taxon>
        <taxon>Methanobacteriati</taxon>
        <taxon>Methanobacteriota</taxon>
        <taxon>Archaeoglobi</taxon>
        <taxon>Archaeoglobales</taxon>
        <taxon>Archaeoglobaceae</taxon>
        <taxon>Archaeoglobus</taxon>
    </lineage>
</organism>
<gene>
    <name evidence="6" type="ORF">Asulf_01851</name>
</gene>
<evidence type="ECO:0000313" key="6">
    <source>
        <dbReference type="EMBL" id="AGK61820.1"/>
    </source>
</evidence>
<feature type="transmembrane region" description="Helical" evidence="5">
    <location>
        <begin position="269"/>
        <end position="287"/>
    </location>
</feature>
<feature type="transmembrane region" description="Helical" evidence="5">
    <location>
        <begin position="56"/>
        <end position="75"/>
    </location>
</feature>
<keyword evidence="7" id="KW-1185">Reference proteome</keyword>
<proteinExistence type="inferred from homology"/>
<protein>
    <recommendedName>
        <fullName evidence="5">UPF0182 protein Asulf_01851</fullName>
    </recommendedName>
</protein>
<keyword evidence="4 5" id="KW-0472">Membrane</keyword>
<feature type="transmembrane region" description="Helical" evidence="5">
    <location>
        <begin position="95"/>
        <end position="112"/>
    </location>
</feature>
<evidence type="ECO:0000256" key="3">
    <source>
        <dbReference type="ARBA" id="ARBA00022989"/>
    </source>
</evidence>
<comment type="subcellular location">
    <subcellularLocation>
        <location evidence="5">Cell membrane</location>
        <topology evidence="5">Multi-pass membrane protein</topology>
    </subcellularLocation>
</comment>
<dbReference type="EMBL" id="CP005290">
    <property type="protein sequence ID" value="AGK61820.1"/>
    <property type="molecule type" value="Genomic_DNA"/>
</dbReference>
<keyword evidence="3 5" id="KW-1133">Transmembrane helix</keyword>
<dbReference type="KEGG" id="ast:Asulf_01851"/>
<keyword evidence="1 5" id="KW-1003">Cell membrane</keyword>
<dbReference type="Pfam" id="PF03699">
    <property type="entry name" value="UPF0182"/>
    <property type="match status" value="1"/>
</dbReference>
<evidence type="ECO:0000256" key="5">
    <source>
        <dbReference type="HAMAP-Rule" id="MF_01600"/>
    </source>
</evidence>
<dbReference type="AlphaFoldDB" id="N0BND1"/>
<evidence type="ECO:0000256" key="2">
    <source>
        <dbReference type="ARBA" id="ARBA00022692"/>
    </source>
</evidence>
<dbReference type="PANTHER" id="PTHR39344">
    <property type="entry name" value="UPF0182 PROTEIN SLL1060"/>
    <property type="match status" value="1"/>
</dbReference>
<dbReference type="GeneID" id="15393486"/>
<dbReference type="STRING" id="387631.Asulf_01851"/>
<feature type="transmembrane region" description="Helical" evidence="5">
    <location>
        <begin position="16"/>
        <end position="36"/>
    </location>
</feature>
<keyword evidence="2 5" id="KW-0812">Transmembrane</keyword>
<dbReference type="PANTHER" id="PTHR39344:SF1">
    <property type="entry name" value="UPF0182 PROTEIN SLL1060"/>
    <property type="match status" value="1"/>
</dbReference>
<accession>N0BND1</accession>
<dbReference type="HOGENOM" id="CLU_007733_0_0_2"/>
<evidence type="ECO:0000313" key="7">
    <source>
        <dbReference type="Proteomes" id="UP000013307"/>
    </source>
</evidence>
<dbReference type="RefSeq" id="WP_015591418.1">
    <property type="nucleotide sequence ID" value="NC_021169.1"/>
</dbReference>
<dbReference type="InterPro" id="IPR005372">
    <property type="entry name" value="UPF0182"/>
</dbReference>
<comment type="similarity">
    <text evidence="5">Belongs to the UPF0182 family.</text>
</comment>
<dbReference type="Proteomes" id="UP000013307">
    <property type="component" value="Chromosome"/>
</dbReference>
<feature type="transmembrane region" description="Helical" evidence="5">
    <location>
        <begin position="233"/>
        <end position="257"/>
    </location>
</feature>
<dbReference type="eggNOG" id="arCOG06128">
    <property type="taxonomic scope" value="Archaea"/>
</dbReference>
<dbReference type="HAMAP" id="MF_01600">
    <property type="entry name" value="UPF0182"/>
    <property type="match status" value="1"/>
</dbReference>
<feature type="transmembrane region" description="Helical" evidence="5">
    <location>
        <begin position="151"/>
        <end position="172"/>
    </location>
</feature>
<dbReference type="OrthoDB" id="8749at2157"/>